<dbReference type="PROSITE" id="PS50811">
    <property type="entry name" value="WRKY"/>
    <property type="match status" value="1"/>
</dbReference>
<dbReference type="SMART" id="SM00774">
    <property type="entry name" value="WRKY"/>
    <property type="match status" value="1"/>
</dbReference>
<dbReference type="InterPro" id="IPR003657">
    <property type="entry name" value="WRKY_dom"/>
</dbReference>
<sequence>MENQLSKERRAMEEELVRGREIANQLLEVCVHRSNTHHHEDVHMLSFIEDLVRKVLCSFTNTLLLLNTDNDVSNEVSMPITVKDIPSFAKCAKPQYSDEVCKSFFQTEKRRGCYKKKSSAPTWVTNSSILMEDGYVWRKYGQKITTNAKYFRSYYRCTHKHDKGCPAIKQVQRIQEDPPLYRTTYYGNHNCKSSSSSDIIMESASPSGSSVFLSFSNTLPTKEQYQLQSSSLSSSTKQEPVEVIQGELIDDHSPLASSDYLLLCDYELDFNYMGHVTTLF</sequence>
<dbReference type="GO" id="GO:0043565">
    <property type="term" value="F:sequence-specific DNA binding"/>
    <property type="evidence" value="ECO:0007669"/>
    <property type="project" value="InterPro"/>
</dbReference>
<keyword evidence="8" id="KW-1185">Reference proteome</keyword>
<dbReference type="InterPro" id="IPR044810">
    <property type="entry name" value="WRKY_plant"/>
</dbReference>
<dbReference type="AlphaFoldDB" id="A0AAN9LJL9"/>
<proteinExistence type="predicted"/>
<evidence type="ECO:0000256" key="5">
    <source>
        <dbReference type="ARBA" id="ARBA00023242"/>
    </source>
</evidence>
<evidence type="ECO:0000256" key="1">
    <source>
        <dbReference type="ARBA" id="ARBA00004123"/>
    </source>
</evidence>
<name>A0AAN9LJL9_PHACN</name>
<comment type="subcellular location">
    <subcellularLocation>
        <location evidence="1">Nucleus</location>
    </subcellularLocation>
</comment>
<evidence type="ECO:0000256" key="4">
    <source>
        <dbReference type="ARBA" id="ARBA00023163"/>
    </source>
</evidence>
<dbReference type="InterPro" id="IPR036576">
    <property type="entry name" value="WRKY_dom_sf"/>
</dbReference>
<keyword evidence="2" id="KW-0805">Transcription regulation</keyword>
<protein>
    <recommendedName>
        <fullName evidence="6">WRKY domain-containing protein</fullName>
    </recommendedName>
</protein>
<keyword evidence="5" id="KW-0539">Nucleus</keyword>
<evidence type="ECO:0000313" key="7">
    <source>
        <dbReference type="EMBL" id="KAK7335278.1"/>
    </source>
</evidence>
<evidence type="ECO:0000256" key="2">
    <source>
        <dbReference type="ARBA" id="ARBA00023015"/>
    </source>
</evidence>
<feature type="domain" description="WRKY" evidence="6">
    <location>
        <begin position="126"/>
        <end position="194"/>
    </location>
</feature>
<dbReference type="EMBL" id="JAYMYR010000010">
    <property type="protein sequence ID" value="KAK7335278.1"/>
    <property type="molecule type" value="Genomic_DNA"/>
</dbReference>
<evidence type="ECO:0000259" key="6">
    <source>
        <dbReference type="PROSITE" id="PS50811"/>
    </source>
</evidence>
<keyword evidence="3" id="KW-0238">DNA-binding</keyword>
<gene>
    <name evidence="7" type="ORF">VNO80_27055</name>
</gene>
<dbReference type="Pfam" id="PF03106">
    <property type="entry name" value="WRKY"/>
    <property type="match status" value="1"/>
</dbReference>
<dbReference type="GO" id="GO:0005634">
    <property type="term" value="C:nucleus"/>
    <property type="evidence" value="ECO:0007669"/>
    <property type="project" value="UniProtKB-SubCell"/>
</dbReference>
<dbReference type="Proteomes" id="UP001374584">
    <property type="component" value="Unassembled WGS sequence"/>
</dbReference>
<keyword evidence="4" id="KW-0804">Transcription</keyword>
<dbReference type="GO" id="GO:0003700">
    <property type="term" value="F:DNA-binding transcription factor activity"/>
    <property type="evidence" value="ECO:0007669"/>
    <property type="project" value="InterPro"/>
</dbReference>
<organism evidence="7 8">
    <name type="scientific">Phaseolus coccineus</name>
    <name type="common">Scarlet runner bean</name>
    <name type="synonym">Phaseolus multiflorus</name>
    <dbReference type="NCBI Taxonomy" id="3886"/>
    <lineage>
        <taxon>Eukaryota</taxon>
        <taxon>Viridiplantae</taxon>
        <taxon>Streptophyta</taxon>
        <taxon>Embryophyta</taxon>
        <taxon>Tracheophyta</taxon>
        <taxon>Spermatophyta</taxon>
        <taxon>Magnoliopsida</taxon>
        <taxon>eudicotyledons</taxon>
        <taxon>Gunneridae</taxon>
        <taxon>Pentapetalae</taxon>
        <taxon>rosids</taxon>
        <taxon>fabids</taxon>
        <taxon>Fabales</taxon>
        <taxon>Fabaceae</taxon>
        <taxon>Papilionoideae</taxon>
        <taxon>50 kb inversion clade</taxon>
        <taxon>NPAAA clade</taxon>
        <taxon>indigoferoid/millettioid clade</taxon>
        <taxon>Phaseoleae</taxon>
        <taxon>Phaseolus</taxon>
    </lineage>
</organism>
<comment type="caution">
    <text evidence="7">The sequence shown here is derived from an EMBL/GenBank/DDBJ whole genome shotgun (WGS) entry which is preliminary data.</text>
</comment>
<dbReference type="PANTHER" id="PTHR31282">
    <property type="entry name" value="WRKY TRANSCRIPTION FACTOR 21-RELATED"/>
    <property type="match status" value="1"/>
</dbReference>
<dbReference type="SUPFAM" id="SSF118290">
    <property type="entry name" value="WRKY DNA-binding domain"/>
    <property type="match status" value="1"/>
</dbReference>
<reference evidence="7 8" key="1">
    <citation type="submission" date="2024-01" db="EMBL/GenBank/DDBJ databases">
        <title>The genomes of 5 underutilized Papilionoideae crops provide insights into root nodulation and disease resistanc.</title>
        <authorList>
            <person name="Jiang F."/>
        </authorList>
    </citation>
    <scope>NUCLEOTIDE SEQUENCE [LARGE SCALE GENOMIC DNA]</scope>
    <source>
        <strain evidence="7">JINMINGXINNONG_FW02</strain>
        <tissue evidence="7">Leaves</tissue>
    </source>
</reference>
<dbReference type="Gene3D" id="2.20.25.80">
    <property type="entry name" value="WRKY domain"/>
    <property type="match status" value="1"/>
</dbReference>
<accession>A0AAN9LJL9</accession>
<evidence type="ECO:0000256" key="3">
    <source>
        <dbReference type="ARBA" id="ARBA00023125"/>
    </source>
</evidence>
<evidence type="ECO:0000313" key="8">
    <source>
        <dbReference type="Proteomes" id="UP001374584"/>
    </source>
</evidence>